<reference evidence="1" key="1">
    <citation type="journal article" date="2014" name="Int. J. Syst. Evol. Microbiol.">
        <title>Complete genome sequence of Corynebacterium casei LMG S-19264T (=DSM 44701T), isolated from a smear-ripened cheese.</title>
        <authorList>
            <consortium name="US DOE Joint Genome Institute (JGI-PGF)"/>
            <person name="Walter F."/>
            <person name="Albersmeier A."/>
            <person name="Kalinowski J."/>
            <person name="Ruckert C."/>
        </authorList>
    </citation>
    <scope>NUCLEOTIDE SEQUENCE</scope>
    <source>
        <strain evidence="1">NBRC 110071</strain>
    </source>
</reference>
<organism evidence="1 2">
    <name type="scientific">Litoribrevibacter albus</name>
    <dbReference type="NCBI Taxonomy" id="1473156"/>
    <lineage>
        <taxon>Bacteria</taxon>
        <taxon>Pseudomonadati</taxon>
        <taxon>Pseudomonadota</taxon>
        <taxon>Gammaproteobacteria</taxon>
        <taxon>Oceanospirillales</taxon>
        <taxon>Oceanospirillaceae</taxon>
        <taxon>Litoribrevibacter</taxon>
    </lineage>
</organism>
<dbReference type="AlphaFoldDB" id="A0AA37SBP8"/>
<dbReference type="Proteomes" id="UP001161389">
    <property type="component" value="Unassembled WGS sequence"/>
</dbReference>
<dbReference type="RefSeq" id="WP_284381303.1">
    <property type="nucleotide sequence ID" value="NZ_BSNM01000014.1"/>
</dbReference>
<sequence>MKGNISQNERNDKPIWFGADFAKDRDFSRHCLTQEKPKYYDNHSLAKSSDGIGTPNIKRGAQSRPFAIAAFFVPVLSESAEHACACHICLRWAGWGTFGFAVSLLAVVPTRSAHRPYEIGTSLVAVTLPTSKEGSAMPTLTNAPTCAKNAKRITDKQVKHLENRLAQLSRYFRTRRGQYSLINPLIAGLCYFLRCGHIRNIKTNQYAEAQLWIENAYLKAQEMRVQVDKLESDCIKEIIRGEQGGAA</sequence>
<proteinExistence type="predicted"/>
<protein>
    <submittedName>
        <fullName evidence="1">Uncharacterized protein</fullName>
    </submittedName>
</protein>
<accession>A0AA37SBP8</accession>
<gene>
    <name evidence="1" type="ORF">GCM10007876_21050</name>
</gene>
<evidence type="ECO:0000313" key="1">
    <source>
        <dbReference type="EMBL" id="GLQ31626.1"/>
    </source>
</evidence>
<comment type="caution">
    <text evidence="1">The sequence shown here is derived from an EMBL/GenBank/DDBJ whole genome shotgun (WGS) entry which is preliminary data.</text>
</comment>
<keyword evidence="2" id="KW-1185">Reference proteome</keyword>
<name>A0AA37SBP8_9GAMM</name>
<dbReference type="EMBL" id="BSNM01000014">
    <property type="protein sequence ID" value="GLQ31626.1"/>
    <property type="molecule type" value="Genomic_DNA"/>
</dbReference>
<reference evidence="1" key="2">
    <citation type="submission" date="2023-01" db="EMBL/GenBank/DDBJ databases">
        <title>Draft genome sequence of Litoribrevibacter albus strain NBRC 110071.</title>
        <authorList>
            <person name="Sun Q."/>
            <person name="Mori K."/>
        </authorList>
    </citation>
    <scope>NUCLEOTIDE SEQUENCE</scope>
    <source>
        <strain evidence="1">NBRC 110071</strain>
    </source>
</reference>
<evidence type="ECO:0000313" key="2">
    <source>
        <dbReference type="Proteomes" id="UP001161389"/>
    </source>
</evidence>